<gene>
    <name evidence="3" type="ORF">EGW08_021998</name>
</gene>
<feature type="domain" description="C-type lectin" evidence="2">
    <location>
        <begin position="220"/>
        <end position="345"/>
    </location>
</feature>
<dbReference type="SUPFAM" id="SSF56436">
    <property type="entry name" value="C-type lectin-like"/>
    <property type="match status" value="1"/>
</dbReference>
<dbReference type="EMBL" id="RQTK01001454">
    <property type="protein sequence ID" value="RUS70238.1"/>
    <property type="molecule type" value="Genomic_DNA"/>
</dbReference>
<evidence type="ECO:0000259" key="2">
    <source>
        <dbReference type="PROSITE" id="PS50041"/>
    </source>
</evidence>
<name>A0A3S1AY47_ELYCH</name>
<feature type="compositionally biased region" description="Acidic residues" evidence="1">
    <location>
        <begin position="82"/>
        <end position="100"/>
    </location>
</feature>
<sequence>MVDKVTNYVKDIVTNYVKEIETNYVKEIETNYVKEIETNYVKEWGVKSPGLEPAPFASEANVLPRGHSPHHLLTMEHSLGADEESDIEDGGGEVDDDEEQETRPNSDRDSRIAAASSNTRGVLLRQTSYLDCQTWQIGDSWVAPSIFACSFRCMNTENCQAVVFNEASGLCRLGSVAFGPMVRITDGIPETGSLDKIYYIKQPAPPCDTANNFAIYDKCGTSACLYLSTSNSNGYNDAKTLCSQMNSSLYVGNTMAKFSLFWHVTKYIINDNTFIGLNDIEVEGTFVWENGEPLSAEQNLYIWHGSEPNDFNGAEDCVDVKHRTWGNARALTDESCYSKIRYVCERCEQC</sequence>
<evidence type="ECO:0000313" key="4">
    <source>
        <dbReference type="Proteomes" id="UP000271974"/>
    </source>
</evidence>
<feature type="region of interest" description="Disordered" evidence="1">
    <location>
        <begin position="82"/>
        <end position="114"/>
    </location>
</feature>
<dbReference type="PANTHER" id="PTHR22803">
    <property type="entry name" value="MANNOSE, PHOSPHOLIPASE, LECTIN RECEPTOR RELATED"/>
    <property type="match status" value="1"/>
</dbReference>
<comment type="caution">
    <text evidence="3">The sequence shown here is derived from an EMBL/GenBank/DDBJ whole genome shotgun (WGS) entry which is preliminary data.</text>
</comment>
<dbReference type="Gene3D" id="3.50.4.10">
    <property type="entry name" value="Hepatocyte Growth Factor"/>
    <property type="match status" value="1"/>
</dbReference>
<dbReference type="Proteomes" id="UP000271974">
    <property type="component" value="Unassembled WGS sequence"/>
</dbReference>
<dbReference type="InterPro" id="IPR050111">
    <property type="entry name" value="C-type_lectin/snaclec_domain"/>
</dbReference>
<dbReference type="InterPro" id="IPR016186">
    <property type="entry name" value="C-type_lectin-like/link_sf"/>
</dbReference>
<organism evidence="3 4">
    <name type="scientific">Elysia chlorotica</name>
    <name type="common">Eastern emerald elysia</name>
    <name type="synonym">Sea slug</name>
    <dbReference type="NCBI Taxonomy" id="188477"/>
    <lineage>
        <taxon>Eukaryota</taxon>
        <taxon>Metazoa</taxon>
        <taxon>Spiralia</taxon>
        <taxon>Lophotrochozoa</taxon>
        <taxon>Mollusca</taxon>
        <taxon>Gastropoda</taxon>
        <taxon>Heterobranchia</taxon>
        <taxon>Euthyneura</taxon>
        <taxon>Panpulmonata</taxon>
        <taxon>Sacoglossa</taxon>
        <taxon>Placobranchoidea</taxon>
        <taxon>Plakobranchidae</taxon>
        <taxon>Elysia</taxon>
    </lineage>
</organism>
<feature type="compositionally biased region" description="Basic and acidic residues" evidence="1">
    <location>
        <begin position="101"/>
        <end position="111"/>
    </location>
</feature>
<dbReference type="OrthoDB" id="6068836at2759"/>
<evidence type="ECO:0000313" key="3">
    <source>
        <dbReference type="EMBL" id="RUS70238.1"/>
    </source>
</evidence>
<dbReference type="Gene3D" id="3.10.100.10">
    <property type="entry name" value="Mannose-Binding Protein A, subunit A"/>
    <property type="match status" value="1"/>
</dbReference>
<dbReference type="PROSITE" id="PS50041">
    <property type="entry name" value="C_TYPE_LECTIN_2"/>
    <property type="match status" value="1"/>
</dbReference>
<dbReference type="AlphaFoldDB" id="A0A3S1AY47"/>
<dbReference type="InterPro" id="IPR001304">
    <property type="entry name" value="C-type_lectin-like"/>
</dbReference>
<keyword evidence="4" id="KW-1185">Reference proteome</keyword>
<dbReference type="InterPro" id="IPR003609">
    <property type="entry name" value="Pan_app"/>
</dbReference>
<reference evidence="3 4" key="1">
    <citation type="submission" date="2019-01" db="EMBL/GenBank/DDBJ databases">
        <title>A draft genome assembly of the solar-powered sea slug Elysia chlorotica.</title>
        <authorList>
            <person name="Cai H."/>
            <person name="Li Q."/>
            <person name="Fang X."/>
            <person name="Li J."/>
            <person name="Curtis N.E."/>
            <person name="Altenburger A."/>
            <person name="Shibata T."/>
            <person name="Feng M."/>
            <person name="Maeda T."/>
            <person name="Schwartz J.A."/>
            <person name="Shigenobu S."/>
            <person name="Lundholm N."/>
            <person name="Nishiyama T."/>
            <person name="Yang H."/>
            <person name="Hasebe M."/>
            <person name="Li S."/>
            <person name="Pierce S.K."/>
            <person name="Wang J."/>
        </authorList>
    </citation>
    <scope>NUCLEOTIDE SEQUENCE [LARGE SCALE GENOMIC DNA]</scope>
    <source>
        <strain evidence="3">EC2010</strain>
        <tissue evidence="3">Whole organism of an adult</tissue>
    </source>
</reference>
<protein>
    <recommendedName>
        <fullName evidence="2">C-type lectin domain-containing protein</fullName>
    </recommendedName>
</protein>
<proteinExistence type="predicted"/>
<evidence type="ECO:0000256" key="1">
    <source>
        <dbReference type="SAM" id="MobiDB-lite"/>
    </source>
</evidence>
<accession>A0A3S1AY47</accession>
<dbReference type="InterPro" id="IPR016187">
    <property type="entry name" value="CTDL_fold"/>
</dbReference>
<dbReference type="Pfam" id="PF00024">
    <property type="entry name" value="PAN_1"/>
    <property type="match status" value="1"/>
</dbReference>
<dbReference type="SMART" id="SM00034">
    <property type="entry name" value="CLECT"/>
    <property type="match status" value="1"/>
</dbReference>
<dbReference type="Pfam" id="PF00059">
    <property type="entry name" value="Lectin_C"/>
    <property type="match status" value="1"/>
</dbReference>